<accession>A0AA39T531</accession>
<protein>
    <submittedName>
        <fullName evidence="2">Uncharacterized protein</fullName>
    </submittedName>
</protein>
<reference evidence="2" key="2">
    <citation type="submission" date="2023-06" db="EMBL/GenBank/DDBJ databases">
        <authorList>
            <person name="Swenson N.G."/>
            <person name="Wegrzyn J.L."/>
            <person name="Mcevoy S.L."/>
        </authorList>
    </citation>
    <scope>NUCLEOTIDE SEQUENCE</scope>
    <source>
        <strain evidence="2">NS2018</strain>
        <tissue evidence="2">Leaf</tissue>
    </source>
</reference>
<dbReference type="PROSITE" id="PS51257">
    <property type="entry name" value="PROKAR_LIPOPROTEIN"/>
    <property type="match status" value="1"/>
</dbReference>
<feature type="transmembrane region" description="Helical" evidence="1">
    <location>
        <begin position="250"/>
        <end position="268"/>
    </location>
</feature>
<evidence type="ECO:0000313" key="2">
    <source>
        <dbReference type="EMBL" id="KAK0601304.1"/>
    </source>
</evidence>
<name>A0AA39T531_ACESA</name>
<evidence type="ECO:0000313" key="3">
    <source>
        <dbReference type="Proteomes" id="UP001168877"/>
    </source>
</evidence>
<sequence>MKRKLTAAPNCQRQIHHQSISISSCMREETALDISELLVANTKKTSNEDAAHDFTSFPSDILTKIVALFTSTERWTRRMMLSPCTEERPTSIIRLQGIDGVIADLVLEKQRQCLIKSPKVEEDESLEGYICKDFKWVRILVRPLSDLILAQTTLGTMVKIEGDDDDDDDTPFSVEIHGGYLSEYKGIELTEWKLISLLRRLNDHRAEQYNSDSNWTRYIRLQFAYNCLLNILRIFVDFLVEALATRFGMYALALVFVFVFVFSLPFLVEWLSHCKLIRSGIFQTCPHRPSCML</sequence>
<gene>
    <name evidence="2" type="ORF">LWI29_022992</name>
</gene>
<evidence type="ECO:0000256" key="1">
    <source>
        <dbReference type="SAM" id="Phobius"/>
    </source>
</evidence>
<keyword evidence="3" id="KW-1185">Reference proteome</keyword>
<proteinExistence type="predicted"/>
<organism evidence="2 3">
    <name type="scientific">Acer saccharum</name>
    <name type="common">Sugar maple</name>
    <dbReference type="NCBI Taxonomy" id="4024"/>
    <lineage>
        <taxon>Eukaryota</taxon>
        <taxon>Viridiplantae</taxon>
        <taxon>Streptophyta</taxon>
        <taxon>Embryophyta</taxon>
        <taxon>Tracheophyta</taxon>
        <taxon>Spermatophyta</taxon>
        <taxon>Magnoliopsida</taxon>
        <taxon>eudicotyledons</taxon>
        <taxon>Gunneridae</taxon>
        <taxon>Pentapetalae</taxon>
        <taxon>rosids</taxon>
        <taxon>malvids</taxon>
        <taxon>Sapindales</taxon>
        <taxon>Sapindaceae</taxon>
        <taxon>Hippocastanoideae</taxon>
        <taxon>Acereae</taxon>
        <taxon>Acer</taxon>
    </lineage>
</organism>
<feature type="transmembrane region" description="Helical" evidence="1">
    <location>
        <begin position="223"/>
        <end position="244"/>
    </location>
</feature>
<dbReference type="Proteomes" id="UP001168877">
    <property type="component" value="Unassembled WGS sequence"/>
</dbReference>
<comment type="caution">
    <text evidence="2">The sequence shown here is derived from an EMBL/GenBank/DDBJ whole genome shotgun (WGS) entry which is preliminary data.</text>
</comment>
<keyword evidence="1" id="KW-0472">Membrane</keyword>
<dbReference type="AlphaFoldDB" id="A0AA39T531"/>
<reference evidence="2" key="1">
    <citation type="journal article" date="2022" name="Plant J.">
        <title>Strategies of tolerance reflected in two North American maple genomes.</title>
        <authorList>
            <person name="McEvoy S.L."/>
            <person name="Sezen U.U."/>
            <person name="Trouern-Trend A."/>
            <person name="McMahon S.M."/>
            <person name="Schaberg P.G."/>
            <person name="Yang J."/>
            <person name="Wegrzyn J.L."/>
            <person name="Swenson N.G."/>
        </authorList>
    </citation>
    <scope>NUCLEOTIDE SEQUENCE</scope>
    <source>
        <strain evidence="2">NS2018</strain>
    </source>
</reference>
<dbReference type="EMBL" id="JAUESC010000003">
    <property type="protein sequence ID" value="KAK0601304.1"/>
    <property type="molecule type" value="Genomic_DNA"/>
</dbReference>
<keyword evidence="1" id="KW-1133">Transmembrane helix</keyword>
<keyword evidence="1" id="KW-0812">Transmembrane</keyword>